<name>A0ABV9GQ91_9BACL</name>
<dbReference type="RefSeq" id="WP_376847565.1">
    <property type="nucleotide sequence ID" value="NZ_JBHSFW010000022.1"/>
</dbReference>
<proteinExistence type="predicted"/>
<protein>
    <submittedName>
        <fullName evidence="2">N-acetylmuramoyl-L-alanine amidase</fullName>
    </submittedName>
</protein>
<dbReference type="Pfam" id="PF01520">
    <property type="entry name" value="Amidase_3"/>
    <property type="match status" value="1"/>
</dbReference>
<evidence type="ECO:0000313" key="3">
    <source>
        <dbReference type="Proteomes" id="UP001596022"/>
    </source>
</evidence>
<organism evidence="2 3">
    <name type="scientific">Camelliibacillus cellulosilyticus</name>
    <dbReference type="NCBI Taxonomy" id="2174486"/>
    <lineage>
        <taxon>Bacteria</taxon>
        <taxon>Bacillati</taxon>
        <taxon>Bacillota</taxon>
        <taxon>Bacilli</taxon>
        <taxon>Bacillales</taxon>
        <taxon>Sporolactobacillaceae</taxon>
        <taxon>Camelliibacillus</taxon>
    </lineage>
</organism>
<evidence type="ECO:0000259" key="1">
    <source>
        <dbReference type="Pfam" id="PF01520"/>
    </source>
</evidence>
<comment type="caution">
    <text evidence="2">The sequence shown here is derived from an EMBL/GenBank/DDBJ whole genome shotgun (WGS) entry which is preliminary data.</text>
</comment>
<sequence>MSSALGERNRGVIDDNLYVTRKNTVPAILIELGFISNQSELKHLKKQSTLTNFTTALTSALIDYFRALP</sequence>
<evidence type="ECO:0000313" key="2">
    <source>
        <dbReference type="EMBL" id="MFC4620438.1"/>
    </source>
</evidence>
<dbReference type="Gene3D" id="3.40.630.40">
    <property type="entry name" value="Zn-dependent exopeptidases"/>
    <property type="match status" value="1"/>
</dbReference>
<feature type="domain" description="MurNAc-LAA" evidence="1">
    <location>
        <begin position="2"/>
        <end position="61"/>
    </location>
</feature>
<dbReference type="InterPro" id="IPR002508">
    <property type="entry name" value="MurNAc-LAA_cat"/>
</dbReference>
<dbReference type="EMBL" id="JBHSFW010000022">
    <property type="protein sequence ID" value="MFC4620438.1"/>
    <property type="molecule type" value="Genomic_DNA"/>
</dbReference>
<accession>A0ABV9GQ91</accession>
<gene>
    <name evidence="2" type="ORF">ACFO4N_17195</name>
</gene>
<dbReference type="Proteomes" id="UP001596022">
    <property type="component" value="Unassembled WGS sequence"/>
</dbReference>
<reference evidence="3" key="1">
    <citation type="journal article" date="2019" name="Int. J. Syst. Evol. Microbiol.">
        <title>The Global Catalogue of Microorganisms (GCM) 10K type strain sequencing project: providing services to taxonomists for standard genome sequencing and annotation.</title>
        <authorList>
            <consortium name="The Broad Institute Genomics Platform"/>
            <consortium name="The Broad Institute Genome Sequencing Center for Infectious Disease"/>
            <person name="Wu L."/>
            <person name="Ma J."/>
        </authorList>
    </citation>
    <scope>NUCLEOTIDE SEQUENCE [LARGE SCALE GENOMIC DNA]</scope>
    <source>
        <strain evidence="3">CGMCC 1.16306</strain>
    </source>
</reference>
<dbReference type="SUPFAM" id="SSF53187">
    <property type="entry name" value="Zn-dependent exopeptidases"/>
    <property type="match status" value="1"/>
</dbReference>
<keyword evidence="3" id="KW-1185">Reference proteome</keyword>
<dbReference type="CDD" id="cd02696">
    <property type="entry name" value="MurNAc-LAA"/>
    <property type="match status" value="1"/>
</dbReference>